<gene>
    <name evidence="3" type="ORF">C2G38_2212197</name>
</gene>
<evidence type="ECO:0000313" key="3">
    <source>
        <dbReference type="EMBL" id="RIB08223.1"/>
    </source>
</evidence>
<evidence type="ECO:0000313" key="4">
    <source>
        <dbReference type="Proteomes" id="UP000266673"/>
    </source>
</evidence>
<reference evidence="3 4" key="1">
    <citation type="submission" date="2018-06" db="EMBL/GenBank/DDBJ databases">
        <title>Comparative genomics reveals the genomic features of Rhizophagus irregularis, R. cerebriforme, R. diaphanum and Gigaspora rosea, and their symbiotic lifestyle signature.</title>
        <authorList>
            <person name="Morin E."/>
            <person name="San Clemente H."/>
            <person name="Chen E.C.H."/>
            <person name="De La Providencia I."/>
            <person name="Hainaut M."/>
            <person name="Kuo A."/>
            <person name="Kohler A."/>
            <person name="Murat C."/>
            <person name="Tang N."/>
            <person name="Roy S."/>
            <person name="Loubradou J."/>
            <person name="Henrissat B."/>
            <person name="Grigoriev I.V."/>
            <person name="Corradi N."/>
            <person name="Roux C."/>
            <person name="Martin F.M."/>
        </authorList>
    </citation>
    <scope>NUCLEOTIDE SEQUENCE [LARGE SCALE GENOMIC DNA]</scope>
    <source>
        <strain evidence="3 4">DAOM 194757</strain>
    </source>
</reference>
<dbReference type="OrthoDB" id="2395141at2759"/>
<organism evidence="3 4">
    <name type="scientific">Gigaspora rosea</name>
    <dbReference type="NCBI Taxonomy" id="44941"/>
    <lineage>
        <taxon>Eukaryota</taxon>
        <taxon>Fungi</taxon>
        <taxon>Fungi incertae sedis</taxon>
        <taxon>Mucoromycota</taxon>
        <taxon>Glomeromycotina</taxon>
        <taxon>Glomeromycetes</taxon>
        <taxon>Diversisporales</taxon>
        <taxon>Gigasporaceae</taxon>
        <taxon>Gigaspora</taxon>
    </lineage>
</organism>
<feature type="chain" id="PRO_5017268684" evidence="2">
    <location>
        <begin position="28"/>
        <end position="139"/>
    </location>
</feature>
<feature type="signal peptide" evidence="2">
    <location>
        <begin position="1"/>
        <end position="27"/>
    </location>
</feature>
<accession>A0A397ULH8</accession>
<evidence type="ECO:0000256" key="1">
    <source>
        <dbReference type="SAM" id="MobiDB-lite"/>
    </source>
</evidence>
<dbReference type="AlphaFoldDB" id="A0A397ULH8"/>
<evidence type="ECO:0000256" key="2">
    <source>
        <dbReference type="SAM" id="SignalP"/>
    </source>
</evidence>
<name>A0A397ULH8_9GLOM</name>
<proteinExistence type="predicted"/>
<comment type="caution">
    <text evidence="3">The sequence shown here is derived from an EMBL/GenBank/DDBJ whole genome shotgun (WGS) entry which is preliminary data.</text>
</comment>
<protein>
    <submittedName>
        <fullName evidence="3">Uncharacterized protein</fullName>
    </submittedName>
</protein>
<dbReference type="EMBL" id="QKWP01001536">
    <property type="protein sequence ID" value="RIB08223.1"/>
    <property type="molecule type" value="Genomic_DNA"/>
</dbReference>
<keyword evidence="4" id="KW-1185">Reference proteome</keyword>
<feature type="region of interest" description="Disordered" evidence="1">
    <location>
        <begin position="96"/>
        <end position="139"/>
    </location>
</feature>
<dbReference type="Proteomes" id="UP000266673">
    <property type="component" value="Unassembled WGS sequence"/>
</dbReference>
<sequence length="139" mass="16252">MGSLSSYFTKNLSFCLLLTNITHICICLELYCNKHPDPYEQPYYIAQKFNKGQLFGKPLTKAVNICIIQKVLKKQNHTILRKLQNIFEELATTNEKDEDNRIKSNCGTLEDNKNDKEDEENKEYEEDNNNEVLFDLQNP</sequence>
<feature type="compositionally biased region" description="Acidic residues" evidence="1">
    <location>
        <begin position="117"/>
        <end position="129"/>
    </location>
</feature>
<keyword evidence="2" id="KW-0732">Signal</keyword>